<dbReference type="SUPFAM" id="SSF103473">
    <property type="entry name" value="MFS general substrate transporter"/>
    <property type="match status" value="1"/>
</dbReference>
<dbReference type="InterPro" id="IPR020846">
    <property type="entry name" value="MFS_dom"/>
</dbReference>
<keyword evidence="9 11" id="KW-1133">Transmembrane helix</keyword>
<accession>A0ABY3MZ66</accession>
<evidence type="ECO:0000256" key="2">
    <source>
        <dbReference type="ARBA" id="ARBA00004429"/>
    </source>
</evidence>
<evidence type="ECO:0000256" key="9">
    <source>
        <dbReference type="ARBA" id="ARBA00022989"/>
    </source>
</evidence>
<organism evidence="13 14">
    <name type="scientific">Colwellia echini</name>
    <dbReference type="NCBI Taxonomy" id="1982103"/>
    <lineage>
        <taxon>Bacteria</taxon>
        <taxon>Pseudomonadati</taxon>
        <taxon>Pseudomonadota</taxon>
        <taxon>Gammaproteobacteria</taxon>
        <taxon>Alteromonadales</taxon>
        <taxon>Colwelliaceae</taxon>
        <taxon>Colwellia</taxon>
    </lineage>
</organism>
<evidence type="ECO:0000256" key="1">
    <source>
        <dbReference type="ARBA" id="ARBA00003321"/>
    </source>
</evidence>
<feature type="transmembrane region" description="Helical" evidence="11">
    <location>
        <begin position="391"/>
        <end position="410"/>
    </location>
</feature>
<evidence type="ECO:0000256" key="6">
    <source>
        <dbReference type="ARBA" id="ARBA00022519"/>
    </source>
</evidence>
<name>A0ABY3MZ66_9GAMM</name>
<keyword evidence="14" id="KW-1185">Reference proteome</keyword>
<feature type="transmembrane region" description="Helical" evidence="11">
    <location>
        <begin position="194"/>
        <end position="211"/>
    </location>
</feature>
<feature type="transmembrane region" description="Helical" evidence="11">
    <location>
        <begin position="240"/>
        <end position="266"/>
    </location>
</feature>
<evidence type="ECO:0000256" key="4">
    <source>
        <dbReference type="ARBA" id="ARBA00022448"/>
    </source>
</evidence>
<keyword evidence="8 11" id="KW-0812">Transmembrane</keyword>
<feature type="domain" description="Major facilitator superfamily (MFS) profile" evidence="12">
    <location>
        <begin position="23"/>
        <end position="420"/>
    </location>
</feature>
<dbReference type="Proteomes" id="UP000815846">
    <property type="component" value="Unassembled WGS sequence"/>
</dbReference>
<evidence type="ECO:0000313" key="14">
    <source>
        <dbReference type="Proteomes" id="UP000815846"/>
    </source>
</evidence>
<dbReference type="InterPro" id="IPR036259">
    <property type="entry name" value="MFS_trans_sf"/>
</dbReference>
<keyword evidence="10 11" id="KW-0472">Membrane</keyword>
<dbReference type="Pfam" id="PF07690">
    <property type="entry name" value="MFS_1"/>
    <property type="match status" value="1"/>
</dbReference>
<dbReference type="InterPro" id="IPR050375">
    <property type="entry name" value="MFS_TsgA-like"/>
</dbReference>
<dbReference type="Gene3D" id="1.20.1250.20">
    <property type="entry name" value="MFS general substrate transporter like domains"/>
    <property type="match status" value="2"/>
</dbReference>
<comment type="similarity">
    <text evidence="3">Belongs to the major facilitator superfamily. FHS transporter (TC 2.A.1.7) family.</text>
</comment>
<keyword evidence="4" id="KW-0813">Transport</keyword>
<reference evidence="13 14" key="1">
    <citation type="submission" date="2019-08" db="EMBL/GenBank/DDBJ databases">
        <title>Microbe sample from Colwellia echini.</title>
        <authorList>
            <person name="Christiansen L."/>
            <person name="Pathiraja D."/>
            <person name="Schultz-Johansen M."/>
            <person name="Choi I.-G."/>
            <person name="Stougaard P."/>
        </authorList>
    </citation>
    <scope>NUCLEOTIDE SEQUENCE [LARGE SCALE GENOMIC DNA]</scope>
    <source>
        <strain evidence="13 14">A3</strain>
    </source>
</reference>
<dbReference type="EMBL" id="PJAI02000004">
    <property type="protein sequence ID" value="TYK66499.1"/>
    <property type="molecule type" value="Genomic_DNA"/>
</dbReference>
<sequence>MHSNLGAVNPVGSASQNNNYTFALTSLTSLFFMWGFITCLNDILIPHLKGIFDLSYSQAMLVQFCFFGAYFLVSLPAGVIVKKLGYQKGIVLGLVIAAVGCLCFYPAASMHSYPVFLMALFILASGITLLQVSANPYVSMLGDAKTASSRLTMTQGFNALGTTVAPFFGAFLILNQAADALTPHTTAESVQMPYVFLAALLLALAAIFAWLKLPNLESVGEVEQKDLQGEDGSAWHYRHLVLGAVGIFVYVGAEVAIGSFLVSFLAEPSIAGLEESDAAKYIAYYWGGAMVGRFIGAAVMQKVAAGKALFFNANAAVILIIIAVLSSGTLAMVSILLVGLCNSIMFPTIFSLAIQGLGKHTSQGSGILCLAIVGGAIIPLVQGVLADSIGVQPAFLLPILCYLFIAYYGVSGSKVKALVS</sequence>
<keyword evidence="5" id="KW-1003">Cell membrane</keyword>
<protein>
    <submittedName>
        <fullName evidence="13">Sugar MFS transporter</fullName>
    </submittedName>
</protein>
<dbReference type="PANTHER" id="PTHR43702">
    <property type="entry name" value="L-FUCOSE-PROTON SYMPORTER"/>
    <property type="match status" value="1"/>
</dbReference>
<dbReference type="PROSITE" id="PS50850">
    <property type="entry name" value="MFS"/>
    <property type="match status" value="1"/>
</dbReference>
<feature type="transmembrane region" description="Helical" evidence="11">
    <location>
        <begin position="278"/>
        <end position="296"/>
    </location>
</feature>
<comment type="function">
    <text evidence="1">Intake of glucose and galactose.</text>
</comment>
<feature type="transmembrane region" description="Helical" evidence="11">
    <location>
        <begin position="155"/>
        <end position="174"/>
    </location>
</feature>
<evidence type="ECO:0000256" key="5">
    <source>
        <dbReference type="ARBA" id="ARBA00022475"/>
    </source>
</evidence>
<evidence type="ECO:0000256" key="8">
    <source>
        <dbReference type="ARBA" id="ARBA00022692"/>
    </source>
</evidence>
<feature type="transmembrane region" description="Helical" evidence="11">
    <location>
        <begin position="331"/>
        <end position="354"/>
    </location>
</feature>
<evidence type="ECO:0000256" key="11">
    <source>
        <dbReference type="SAM" id="Phobius"/>
    </source>
</evidence>
<feature type="transmembrane region" description="Helical" evidence="11">
    <location>
        <begin position="308"/>
        <end position="325"/>
    </location>
</feature>
<feature type="transmembrane region" description="Helical" evidence="11">
    <location>
        <begin position="20"/>
        <end position="44"/>
    </location>
</feature>
<dbReference type="InterPro" id="IPR011701">
    <property type="entry name" value="MFS"/>
</dbReference>
<dbReference type="InterPro" id="IPR005964">
    <property type="entry name" value="Glc/Gal_transptr_bac"/>
</dbReference>
<dbReference type="CDD" id="cd17394">
    <property type="entry name" value="MFS_FucP_like"/>
    <property type="match status" value="1"/>
</dbReference>
<evidence type="ECO:0000256" key="10">
    <source>
        <dbReference type="ARBA" id="ARBA00023136"/>
    </source>
</evidence>
<feature type="transmembrane region" description="Helical" evidence="11">
    <location>
        <begin position="56"/>
        <end position="77"/>
    </location>
</feature>
<feature type="transmembrane region" description="Helical" evidence="11">
    <location>
        <begin position="113"/>
        <end position="134"/>
    </location>
</feature>
<evidence type="ECO:0000256" key="3">
    <source>
        <dbReference type="ARBA" id="ARBA00009120"/>
    </source>
</evidence>
<keyword evidence="7" id="KW-0762">Sugar transport</keyword>
<keyword evidence="6" id="KW-0997">Cell inner membrane</keyword>
<dbReference type="NCBIfam" id="TIGR01272">
    <property type="entry name" value="gluP"/>
    <property type="match status" value="1"/>
</dbReference>
<comment type="subcellular location">
    <subcellularLocation>
        <location evidence="2">Cell inner membrane</location>
        <topology evidence="2">Multi-pass membrane protein</topology>
    </subcellularLocation>
</comment>
<feature type="transmembrane region" description="Helical" evidence="11">
    <location>
        <begin position="366"/>
        <end position="385"/>
    </location>
</feature>
<dbReference type="PANTHER" id="PTHR43702:SF3">
    <property type="entry name" value="PROTEIN TSGA"/>
    <property type="match status" value="1"/>
</dbReference>
<comment type="caution">
    <text evidence="13">The sequence shown here is derived from an EMBL/GenBank/DDBJ whole genome shotgun (WGS) entry which is preliminary data.</text>
</comment>
<evidence type="ECO:0000256" key="7">
    <source>
        <dbReference type="ARBA" id="ARBA00022597"/>
    </source>
</evidence>
<evidence type="ECO:0000313" key="13">
    <source>
        <dbReference type="EMBL" id="TYK66499.1"/>
    </source>
</evidence>
<evidence type="ECO:0000259" key="12">
    <source>
        <dbReference type="PROSITE" id="PS50850"/>
    </source>
</evidence>
<proteinExistence type="inferred from homology"/>
<gene>
    <name evidence="13" type="ORF">CWS31_005480</name>
</gene>
<feature type="transmembrane region" description="Helical" evidence="11">
    <location>
        <begin position="89"/>
        <end position="107"/>
    </location>
</feature>